<evidence type="ECO:0000256" key="14">
    <source>
        <dbReference type="ARBA" id="ARBA00022946"/>
    </source>
</evidence>
<evidence type="ECO:0000256" key="8">
    <source>
        <dbReference type="ARBA" id="ARBA00022692"/>
    </source>
</evidence>
<evidence type="ECO:0000313" key="24">
    <source>
        <dbReference type="RefSeq" id="XP_012571276.1"/>
    </source>
</evidence>
<dbReference type="GO" id="GO:0016887">
    <property type="term" value="F:ATP hydrolysis activity"/>
    <property type="evidence" value="ECO:0007669"/>
    <property type="project" value="InterPro"/>
</dbReference>
<keyword evidence="7 22" id="KW-0645">Protease</keyword>
<dbReference type="PANTHER" id="PTHR23076">
    <property type="entry name" value="METALLOPROTEASE M41 FTSH"/>
    <property type="match status" value="1"/>
</dbReference>
<keyword evidence="15" id="KW-1133">Transmembrane helix</keyword>
<dbReference type="FunFam" id="3.40.50.300:FF:000352">
    <property type="entry name" value="ATP-dependent zinc metalloprotease FTSH 7, chloroplastic"/>
    <property type="match status" value="1"/>
</dbReference>
<comment type="similarity">
    <text evidence="4">In the N-terminal section; belongs to the AAA ATPase family.</text>
</comment>
<keyword evidence="18" id="KW-0472">Membrane</keyword>
<evidence type="ECO:0000256" key="5">
    <source>
        <dbReference type="ARBA" id="ARBA00022528"/>
    </source>
</evidence>
<dbReference type="FunFam" id="1.10.8.60:FF:000001">
    <property type="entry name" value="ATP-dependent zinc metalloprotease FtsH"/>
    <property type="match status" value="1"/>
</dbReference>
<proteinExistence type="inferred from homology"/>
<evidence type="ECO:0000256" key="6">
    <source>
        <dbReference type="ARBA" id="ARBA00022640"/>
    </source>
</evidence>
<evidence type="ECO:0000313" key="22">
    <source>
        <dbReference type="EMBL" id="AID69950.1"/>
    </source>
</evidence>
<dbReference type="Pfam" id="PF01434">
    <property type="entry name" value="Peptidase_M41"/>
    <property type="match status" value="1"/>
</dbReference>
<dbReference type="GO" id="GO:0004176">
    <property type="term" value="F:ATP-dependent peptidase activity"/>
    <property type="evidence" value="ECO:0007669"/>
    <property type="project" value="InterPro"/>
</dbReference>
<dbReference type="SUPFAM" id="SSF52540">
    <property type="entry name" value="P-loop containing nucleoside triphosphate hydrolases"/>
    <property type="match status" value="1"/>
</dbReference>
<feature type="region of interest" description="Disordered" evidence="20">
    <location>
        <begin position="76"/>
        <end position="112"/>
    </location>
</feature>
<dbReference type="Gene3D" id="1.20.58.760">
    <property type="entry name" value="Peptidase M41"/>
    <property type="match status" value="1"/>
</dbReference>
<keyword evidence="8" id="KW-0812">Transmembrane</keyword>
<organism evidence="22">
    <name type="scientific">Cicer arietinum</name>
    <name type="common">Chickpea</name>
    <name type="synonym">Garbanzo</name>
    <dbReference type="NCBI Taxonomy" id="3827"/>
    <lineage>
        <taxon>Eukaryota</taxon>
        <taxon>Viridiplantae</taxon>
        <taxon>Streptophyta</taxon>
        <taxon>Embryophyta</taxon>
        <taxon>Tracheophyta</taxon>
        <taxon>Spermatophyta</taxon>
        <taxon>Magnoliopsida</taxon>
        <taxon>eudicotyledons</taxon>
        <taxon>Gunneridae</taxon>
        <taxon>Pentapetalae</taxon>
        <taxon>rosids</taxon>
        <taxon>fabids</taxon>
        <taxon>Fabales</taxon>
        <taxon>Fabaceae</taxon>
        <taxon>Papilionoideae</taxon>
        <taxon>50 kb inversion clade</taxon>
        <taxon>NPAAA clade</taxon>
        <taxon>Hologalegina</taxon>
        <taxon>IRL clade</taxon>
        <taxon>Cicereae</taxon>
        <taxon>Cicer</taxon>
    </lineage>
</organism>
<reference evidence="24" key="3">
    <citation type="submission" date="2025-04" db="UniProtKB">
        <authorList>
            <consortium name="RefSeq"/>
        </authorList>
    </citation>
    <scope>IDENTIFICATION</scope>
    <source>
        <tissue evidence="24">Etiolated seedlings</tissue>
    </source>
</reference>
<reference evidence="23" key="1">
    <citation type="journal article" date="2013" name="Nat. Biotechnol.">
        <title>Draft genome sequence of chickpea (Cicer arietinum) provides a resource for trait improvement.</title>
        <authorList>
            <person name="Varshney R.K."/>
            <person name="Song C."/>
            <person name="Saxena R.K."/>
            <person name="Azam S."/>
            <person name="Yu S."/>
            <person name="Sharpe A.G."/>
            <person name="Cannon S."/>
            <person name="Baek J."/>
            <person name="Rosen B.D."/>
            <person name="Tar'an B."/>
            <person name="Millan T."/>
            <person name="Zhang X."/>
            <person name="Ramsay L.D."/>
            <person name="Iwata A."/>
            <person name="Wang Y."/>
            <person name="Nelson W."/>
            <person name="Farmer A.D."/>
            <person name="Gaur P.M."/>
            <person name="Soderlund C."/>
            <person name="Penmetsa R.V."/>
            <person name="Xu C."/>
            <person name="Bharti A.K."/>
            <person name="He W."/>
            <person name="Winter P."/>
            <person name="Zhao S."/>
            <person name="Hane J.K."/>
            <person name="Carrasquilla-Garcia N."/>
            <person name="Condie J.A."/>
            <person name="Upadhyaya H.D."/>
            <person name="Luo M.C."/>
            <person name="Thudi M."/>
            <person name="Gowda C.L."/>
            <person name="Singh N.P."/>
            <person name="Lichtenzveig J."/>
            <person name="Gali K.K."/>
            <person name="Rubio J."/>
            <person name="Nadarajan N."/>
            <person name="Dolezel J."/>
            <person name="Bansal K.C."/>
            <person name="Xu X."/>
            <person name="Edwards D."/>
            <person name="Zhang G."/>
            <person name="Kahl G."/>
            <person name="Gil J."/>
            <person name="Singh K.B."/>
            <person name="Datta S.K."/>
            <person name="Jackson S.A."/>
            <person name="Wang J."/>
            <person name="Cook D.R."/>
        </authorList>
    </citation>
    <scope>NUCLEOTIDE SEQUENCE [LARGE SCALE GENOMIC DNA]</scope>
    <source>
        <strain evidence="23">cv. CDC Frontier</strain>
    </source>
</reference>
<keyword evidence="17" id="KW-0793">Thylakoid</keyword>
<dbReference type="GeneID" id="101515771"/>
<evidence type="ECO:0000256" key="10">
    <source>
        <dbReference type="ARBA" id="ARBA00022741"/>
    </source>
</evidence>
<dbReference type="GO" id="GO:0004222">
    <property type="term" value="F:metalloendopeptidase activity"/>
    <property type="evidence" value="ECO:0007669"/>
    <property type="project" value="InterPro"/>
</dbReference>
<comment type="cofactor">
    <cofactor evidence="1">
        <name>Zn(2+)</name>
        <dbReference type="ChEBI" id="CHEBI:29105"/>
    </cofactor>
</comment>
<evidence type="ECO:0000256" key="7">
    <source>
        <dbReference type="ARBA" id="ARBA00022670"/>
    </source>
</evidence>
<reference evidence="22" key="2">
    <citation type="journal article" date="2015" name="Comput. Biol. Med.">
        <title>Genome-wide identification and structure-function studies of proteases and protease inhibitors in Cicer arietinum (chickpea).</title>
        <authorList>
            <person name="Sharma R."/>
            <person name="Suresh C.G."/>
        </authorList>
    </citation>
    <scope>NUCLEOTIDE SEQUENCE</scope>
</reference>
<dbReference type="MEROPS" id="M41.A03"/>
<gene>
    <name evidence="24" type="primary">LOC101515771</name>
</gene>
<dbReference type="SMART" id="SM00382">
    <property type="entry name" value="AAA"/>
    <property type="match status" value="1"/>
</dbReference>
<evidence type="ECO:0000256" key="11">
    <source>
        <dbReference type="ARBA" id="ARBA00022801"/>
    </source>
</evidence>
<dbReference type="Gene3D" id="3.40.50.300">
    <property type="entry name" value="P-loop containing nucleotide triphosphate hydrolases"/>
    <property type="match status" value="1"/>
</dbReference>
<dbReference type="AlphaFoldDB" id="A0A068FWX3"/>
<evidence type="ECO:0000259" key="21">
    <source>
        <dbReference type="SMART" id="SM00382"/>
    </source>
</evidence>
<evidence type="ECO:0000256" key="16">
    <source>
        <dbReference type="ARBA" id="ARBA00023049"/>
    </source>
</evidence>
<name>A0A068FWX3_CICAR</name>
<dbReference type="InterPro" id="IPR041569">
    <property type="entry name" value="AAA_lid_3"/>
</dbReference>
<feature type="domain" description="AAA+ ATPase" evidence="21">
    <location>
        <begin position="362"/>
        <end position="502"/>
    </location>
</feature>
<dbReference type="HAMAP" id="MF_01458">
    <property type="entry name" value="FtsH"/>
    <property type="match status" value="1"/>
</dbReference>
<evidence type="ECO:0000256" key="1">
    <source>
        <dbReference type="ARBA" id="ARBA00001947"/>
    </source>
</evidence>
<evidence type="ECO:0000256" key="4">
    <source>
        <dbReference type="ARBA" id="ARBA00010550"/>
    </source>
</evidence>
<dbReference type="GO" id="GO:0005524">
    <property type="term" value="F:ATP binding"/>
    <property type="evidence" value="ECO:0007669"/>
    <property type="project" value="UniProtKB-KW"/>
</dbReference>
<dbReference type="Gene3D" id="1.10.8.60">
    <property type="match status" value="1"/>
</dbReference>
<evidence type="ECO:0000256" key="19">
    <source>
        <dbReference type="ARBA" id="ARBA00060401"/>
    </source>
</evidence>
<keyword evidence="12" id="KW-0862">Zinc</keyword>
<dbReference type="InterPro" id="IPR027417">
    <property type="entry name" value="P-loop_NTPase"/>
</dbReference>
<comment type="similarity">
    <text evidence="3">In the C-terminal section; belongs to the peptidase M41 family.</text>
</comment>
<evidence type="ECO:0000256" key="12">
    <source>
        <dbReference type="ARBA" id="ARBA00022833"/>
    </source>
</evidence>
<dbReference type="GO" id="GO:0046872">
    <property type="term" value="F:metal ion binding"/>
    <property type="evidence" value="ECO:0007669"/>
    <property type="project" value="UniProtKB-KW"/>
</dbReference>
<evidence type="ECO:0000256" key="20">
    <source>
        <dbReference type="SAM" id="MobiDB-lite"/>
    </source>
</evidence>
<accession>A0A068FWX3</accession>
<evidence type="ECO:0000256" key="18">
    <source>
        <dbReference type="ARBA" id="ARBA00023136"/>
    </source>
</evidence>
<keyword evidence="10" id="KW-0547">Nucleotide-binding</keyword>
<dbReference type="KEGG" id="cam:101515771"/>
<dbReference type="InterPro" id="IPR000642">
    <property type="entry name" value="Peptidase_M41"/>
</dbReference>
<dbReference type="PANTHER" id="PTHR23076:SF125">
    <property type="entry name" value="ATP-DEPENDENT ZINC METALLOPROTEASE FTSH PROTEIN"/>
    <property type="match status" value="1"/>
</dbReference>
<keyword evidence="16 22" id="KW-0482">Metalloprotease</keyword>
<keyword evidence="14" id="KW-0809">Transit peptide</keyword>
<dbReference type="InterPro" id="IPR003960">
    <property type="entry name" value="ATPase_AAA_CS"/>
</dbReference>
<dbReference type="Proteomes" id="UP000087171">
    <property type="component" value="Chromosome Ca5"/>
</dbReference>
<dbReference type="CDD" id="cd19501">
    <property type="entry name" value="RecA-like_FtsH"/>
    <property type="match status" value="1"/>
</dbReference>
<keyword evidence="13" id="KW-0067">ATP-binding</keyword>
<evidence type="ECO:0000256" key="3">
    <source>
        <dbReference type="ARBA" id="ARBA00010044"/>
    </source>
</evidence>
<comment type="subcellular location">
    <subcellularLocation>
        <location evidence="19">Plastid</location>
        <location evidence="19">Chloroplast thylakoid membrane</location>
        <topology evidence="19">Multi-pass membrane protein</topology>
        <orientation evidence="19">Stromal side</orientation>
    </subcellularLocation>
</comment>
<dbReference type="RefSeq" id="XP_012571276.1">
    <property type="nucleotide sequence ID" value="XM_012715822.2"/>
</dbReference>
<dbReference type="Pfam" id="PF17862">
    <property type="entry name" value="AAA_lid_3"/>
    <property type="match status" value="1"/>
</dbReference>
<dbReference type="PROSITE" id="PS00674">
    <property type="entry name" value="AAA"/>
    <property type="match status" value="1"/>
</dbReference>
<evidence type="ECO:0000313" key="23">
    <source>
        <dbReference type="Proteomes" id="UP000087171"/>
    </source>
</evidence>
<keyword evidence="9" id="KW-0479">Metal-binding</keyword>
<evidence type="ECO:0000256" key="2">
    <source>
        <dbReference type="ARBA" id="ARBA00003497"/>
    </source>
</evidence>
<dbReference type="InterPro" id="IPR005936">
    <property type="entry name" value="FtsH"/>
</dbReference>
<dbReference type="STRING" id="3827.A0A068FWX3"/>
<comment type="function">
    <text evidence="2">Probable ATP-dependent zinc metallopeptidase.</text>
</comment>
<protein>
    <submittedName>
        <fullName evidence="22 24">Metalloprotease</fullName>
    </submittedName>
</protein>
<dbReference type="Pfam" id="PF00004">
    <property type="entry name" value="AAA"/>
    <property type="match status" value="1"/>
</dbReference>
<dbReference type="InterPro" id="IPR037219">
    <property type="entry name" value="Peptidase_M41-like"/>
</dbReference>
<dbReference type="NCBIfam" id="TIGR01241">
    <property type="entry name" value="FtsH_fam"/>
    <property type="match status" value="1"/>
</dbReference>
<evidence type="ECO:0000256" key="17">
    <source>
        <dbReference type="ARBA" id="ARBA00023078"/>
    </source>
</evidence>
<dbReference type="InterPro" id="IPR003959">
    <property type="entry name" value="ATPase_AAA_core"/>
</dbReference>
<evidence type="ECO:0000256" key="13">
    <source>
        <dbReference type="ARBA" id="ARBA00022840"/>
    </source>
</evidence>
<sequence length="807" mass="88357">MLPLEYHLHYRSPLTHNQIFKTYFNSHNQKSLFSRANSRVNHPCRFIPSSCRFVVNNSRKFGLWVNHEPTRWLCRSTSETDSATGSGGEEKTGEGPVVDETGSPSSGSNRRREKQRKGGWWWWRWPEIRWEPIVQAQEIGILLLQLGFVIFVMRLLRPGISLPGSDPKAPTTFMSVPYSEFLSRINSNQVRKVEVDGVHVMFKLKGGVGNVHDGEVLGGSSNNRLHESESLVKSVAPTTRIVYTTTRPSDIRTPYEKMLENEVEFGSPDKRSGGFFNSALITLFYAAVLAGLLHRFPLNFSQHSAGQIRNRKSGTSGTKSSERGETITFADIAGVDEAKEELEEIVEFLRNPDRYTRLGARPPRGVLLVGLPGTGKTLLAKAVAGEADVPFISCSASEFVELYVGMGASRVRDLFARAKREAPSIIFIDEIDAVAKSRDGKFRMVSNDEREQTLNQLLTEMDGFDSNSAVIVLGATNRSDVLDPALRRPGRFDRVVTVEAPDRIGREAILKVHVSKKELPLAKDVGLGDIASMTTGFTGADLANLVNEAALLAGRQSKAVVEKIDFIHAVERSIAGIEKKTAKLQGSEKAVVARHEAGHAVVGTAVAKLLPGQPRVEKLSILPRSGGALGFTYTPPTNEDRYLLFIDELHGRLVTLLGGRAAEEVVYSGRVSTGALDDIRRATDMAYKAIAEYGLNQTIGPMSISTLSNGGIDESGGAAPWGKDQGHLVDLVQSEVQKLLQSALAVALSIIRANPTVLEGLGAYLEEKEKVEGEELQKWLKLVVAPTELALFVKSTQQSLLPLQTGS</sequence>
<dbReference type="GO" id="GO:0006508">
    <property type="term" value="P:proteolysis"/>
    <property type="evidence" value="ECO:0007669"/>
    <property type="project" value="UniProtKB-KW"/>
</dbReference>
<keyword evidence="11" id="KW-0378">Hydrolase</keyword>
<evidence type="ECO:0000256" key="15">
    <source>
        <dbReference type="ARBA" id="ARBA00022989"/>
    </source>
</evidence>
<dbReference type="InterPro" id="IPR003593">
    <property type="entry name" value="AAA+_ATPase"/>
</dbReference>
<dbReference type="GO" id="GO:0009535">
    <property type="term" value="C:chloroplast thylakoid membrane"/>
    <property type="evidence" value="ECO:0007669"/>
    <property type="project" value="UniProtKB-SubCell"/>
</dbReference>
<evidence type="ECO:0000256" key="9">
    <source>
        <dbReference type="ARBA" id="ARBA00022723"/>
    </source>
</evidence>
<dbReference type="FunFam" id="1.20.58.760:FF:000006">
    <property type="entry name" value="ATP-dependent zinc metalloprotease FTSH 7, chloroplastic"/>
    <property type="match status" value="1"/>
</dbReference>
<dbReference type="EMBL" id="KJ619650">
    <property type="protein sequence ID" value="AID69950.1"/>
    <property type="molecule type" value="Genomic_DNA"/>
</dbReference>
<keyword evidence="5" id="KW-0150">Chloroplast</keyword>
<dbReference type="SUPFAM" id="SSF140990">
    <property type="entry name" value="FtsH protease domain-like"/>
    <property type="match status" value="1"/>
</dbReference>
<keyword evidence="6" id="KW-0934">Plastid</keyword>
<dbReference type="OrthoDB" id="1413014at2759"/>
<keyword evidence="23" id="KW-1185">Reference proteome</keyword>